<dbReference type="EMBL" id="VSSQ01018562">
    <property type="protein sequence ID" value="MPM61863.1"/>
    <property type="molecule type" value="Genomic_DNA"/>
</dbReference>
<proteinExistence type="predicted"/>
<evidence type="ECO:0000313" key="1">
    <source>
        <dbReference type="EMBL" id="MPM61863.1"/>
    </source>
</evidence>
<protein>
    <submittedName>
        <fullName evidence="1">Uncharacterized protein</fullName>
    </submittedName>
</protein>
<name>A0A645BFB2_9ZZZZ</name>
<sequence length="179" mass="19190">MAAKQIQRAAILRPVRLGANNQLIDFVGGDGAQRFAENGAENAVSLGDAEADAMAVIIRENGNQISIAIYAEVILRNVVVQDGDVRFAGGDCPDTGAPVVKIKELLRREIPQKKPGRRAGTVHHGHCARQKIHIGILLLNPAVVGGKKRVGDADAVFRRMEKIVGIAGKNQWLRLSAGH</sequence>
<reference evidence="1" key="1">
    <citation type="submission" date="2019-08" db="EMBL/GenBank/DDBJ databases">
        <authorList>
            <person name="Kucharzyk K."/>
            <person name="Murdoch R.W."/>
            <person name="Higgins S."/>
            <person name="Loffler F."/>
        </authorList>
    </citation>
    <scope>NUCLEOTIDE SEQUENCE</scope>
</reference>
<dbReference type="AlphaFoldDB" id="A0A645BFB2"/>
<comment type="caution">
    <text evidence="1">The sequence shown here is derived from an EMBL/GenBank/DDBJ whole genome shotgun (WGS) entry which is preliminary data.</text>
</comment>
<gene>
    <name evidence="1" type="ORF">SDC9_108726</name>
</gene>
<organism evidence="1">
    <name type="scientific">bioreactor metagenome</name>
    <dbReference type="NCBI Taxonomy" id="1076179"/>
    <lineage>
        <taxon>unclassified sequences</taxon>
        <taxon>metagenomes</taxon>
        <taxon>ecological metagenomes</taxon>
    </lineage>
</organism>
<accession>A0A645BFB2</accession>